<dbReference type="PROSITE" id="PS51257">
    <property type="entry name" value="PROKAR_LIPOPROTEIN"/>
    <property type="match status" value="1"/>
</dbReference>
<dbReference type="EMBL" id="FOYM01000011">
    <property type="protein sequence ID" value="SFR05203.1"/>
    <property type="molecule type" value="Genomic_DNA"/>
</dbReference>
<dbReference type="OrthoDB" id="1806210at2"/>
<feature type="compositionally biased region" description="Polar residues" evidence="1">
    <location>
        <begin position="33"/>
        <end position="44"/>
    </location>
</feature>
<keyword evidence="5" id="KW-1185">Reference proteome</keyword>
<accession>A0A1I6DID5</accession>
<proteinExistence type="predicted"/>
<evidence type="ECO:0000313" key="4">
    <source>
        <dbReference type="EMBL" id="SFR05203.1"/>
    </source>
</evidence>
<dbReference type="Proteomes" id="UP000199584">
    <property type="component" value="Unassembled WGS sequence"/>
</dbReference>
<evidence type="ECO:0000256" key="1">
    <source>
        <dbReference type="SAM" id="MobiDB-lite"/>
    </source>
</evidence>
<feature type="region of interest" description="Disordered" evidence="1">
    <location>
        <begin position="26"/>
        <end position="51"/>
    </location>
</feature>
<feature type="signal peptide" evidence="2">
    <location>
        <begin position="1"/>
        <end position="21"/>
    </location>
</feature>
<reference evidence="5" key="1">
    <citation type="submission" date="2016-10" db="EMBL/GenBank/DDBJ databases">
        <authorList>
            <person name="Varghese N."/>
            <person name="Submissions S."/>
        </authorList>
    </citation>
    <scope>NUCLEOTIDE SEQUENCE [LARGE SCALE GENOMIC DNA]</scope>
    <source>
        <strain evidence="5">DSM 3669</strain>
    </source>
</reference>
<evidence type="ECO:0000256" key="2">
    <source>
        <dbReference type="SAM" id="SignalP"/>
    </source>
</evidence>
<keyword evidence="2" id="KW-0732">Signal</keyword>
<name>A0A1I6DID5_9FIRM</name>
<protein>
    <submittedName>
        <fullName evidence="4">Sporulation and spore germination</fullName>
    </submittedName>
</protein>
<dbReference type="Pfam" id="PF10646">
    <property type="entry name" value="Germane"/>
    <property type="match status" value="1"/>
</dbReference>
<sequence>MPFKRITAVFMAILLGSVLLAGCTTKNPEDNSDNQPVENGQEQPADNGDKNKKMTMQVYFTHNNQGKAEAVPVAREVHLESDDPAEIAKRALELLQAGPTEEEKKHGLSNNLPGAQLLDLIVQRPHVILNFSREFEQFGGTYRLDAVLKQLTMTMSAIPGIKSVVLLVEGERVGTEERPFTGEGSMFGDLTMDPGSEQAAVLGPADTLDLFIAVIPDVEKMWALMGPQAREIYKEPNNIEYTAFNEGLGSWKNYRVAEERIEGDIAVVTIRGDQELEGERQPDADYTAYMVRENGYWKWDFPPVN</sequence>
<evidence type="ECO:0000313" key="5">
    <source>
        <dbReference type="Proteomes" id="UP000199584"/>
    </source>
</evidence>
<feature type="chain" id="PRO_5039317206" evidence="2">
    <location>
        <begin position="22"/>
        <end position="305"/>
    </location>
</feature>
<organism evidence="4 5">
    <name type="scientific">Desulfoscipio geothermicus DSM 3669</name>
    <dbReference type="NCBI Taxonomy" id="1121426"/>
    <lineage>
        <taxon>Bacteria</taxon>
        <taxon>Bacillati</taxon>
        <taxon>Bacillota</taxon>
        <taxon>Clostridia</taxon>
        <taxon>Eubacteriales</taxon>
        <taxon>Desulfallaceae</taxon>
        <taxon>Desulfoscipio</taxon>
    </lineage>
</organism>
<dbReference type="AlphaFoldDB" id="A0A1I6DID5"/>
<gene>
    <name evidence="4" type="ORF">SAMN05660706_11187</name>
</gene>
<evidence type="ECO:0000259" key="3">
    <source>
        <dbReference type="SMART" id="SM00909"/>
    </source>
</evidence>
<dbReference type="STRING" id="39060.SAMN05660706_11187"/>
<feature type="domain" description="GerMN" evidence="3">
    <location>
        <begin position="88"/>
        <end position="177"/>
    </location>
</feature>
<dbReference type="SMART" id="SM00909">
    <property type="entry name" value="Germane"/>
    <property type="match status" value="1"/>
</dbReference>
<dbReference type="InterPro" id="IPR019606">
    <property type="entry name" value="GerMN"/>
</dbReference>
<dbReference type="RefSeq" id="WP_092483019.1">
    <property type="nucleotide sequence ID" value="NZ_FOYM01000011.1"/>
</dbReference>